<feature type="compositionally biased region" description="Low complexity" evidence="2">
    <location>
        <begin position="259"/>
        <end position="270"/>
    </location>
</feature>
<feature type="compositionally biased region" description="Low complexity" evidence="2">
    <location>
        <begin position="315"/>
        <end position="326"/>
    </location>
</feature>
<dbReference type="EMBL" id="UZAI01017850">
    <property type="protein sequence ID" value="VDP30344.1"/>
    <property type="molecule type" value="Genomic_DNA"/>
</dbReference>
<feature type="coiled-coil region" evidence="1">
    <location>
        <begin position="158"/>
        <end position="192"/>
    </location>
</feature>
<keyword evidence="4" id="KW-1185">Reference proteome</keyword>
<feature type="region of interest" description="Disordered" evidence="2">
    <location>
        <begin position="259"/>
        <end position="283"/>
    </location>
</feature>
<sequence length="338" mass="38749">MSTCIPNITIIPDGGLSFVKNDSDDEFVVPHMDLSCLQNSIAYQKVLEEPWTYLHNWDSLTPSVQQEVAQNFLSELSSLKTEMAVTQGVFDPSMFVNQDAPCDTADQTNLDEVREETEWEQCSRNPDVARFVKTRNLVERNRLQSLRSQLDKQLEWELKRLSLERREFADVLENLRKRHEKVDRRNVRTLKNNLNSNFYICERNRKHDRYLNSMNMNDILPKGLFNCTTTSNISSTNSSSLTIPKVISSPDITKLLNTRSNNNNNSKHLNPIPTIHTETSNSTEKVSKPNIYHLFYTDSGEWIHLNKLNLNISAPSSASKSSASSKGMKCTKSWSENE</sequence>
<feature type="region of interest" description="Disordered" evidence="2">
    <location>
        <begin position="315"/>
        <end position="338"/>
    </location>
</feature>
<dbReference type="AlphaFoldDB" id="A0A183MSQ1"/>
<dbReference type="Proteomes" id="UP000277204">
    <property type="component" value="Unassembled WGS sequence"/>
</dbReference>
<evidence type="ECO:0000313" key="4">
    <source>
        <dbReference type="Proteomes" id="UP000277204"/>
    </source>
</evidence>
<name>A0A183MSQ1_9TREM</name>
<organism evidence="3 4">
    <name type="scientific">Schistosoma margrebowiei</name>
    <dbReference type="NCBI Taxonomy" id="48269"/>
    <lineage>
        <taxon>Eukaryota</taxon>
        <taxon>Metazoa</taxon>
        <taxon>Spiralia</taxon>
        <taxon>Lophotrochozoa</taxon>
        <taxon>Platyhelminthes</taxon>
        <taxon>Trematoda</taxon>
        <taxon>Digenea</taxon>
        <taxon>Strigeidida</taxon>
        <taxon>Schistosomatoidea</taxon>
        <taxon>Schistosomatidae</taxon>
        <taxon>Schistosoma</taxon>
    </lineage>
</organism>
<evidence type="ECO:0000256" key="1">
    <source>
        <dbReference type="SAM" id="Coils"/>
    </source>
</evidence>
<evidence type="ECO:0000256" key="2">
    <source>
        <dbReference type="SAM" id="MobiDB-lite"/>
    </source>
</evidence>
<keyword evidence="1" id="KW-0175">Coiled coil</keyword>
<gene>
    <name evidence="3" type="ORF">SMRZ_LOCUS19076</name>
</gene>
<protein>
    <submittedName>
        <fullName evidence="3">Uncharacterized protein</fullName>
    </submittedName>
</protein>
<accession>A0A183MSQ1</accession>
<evidence type="ECO:0000313" key="3">
    <source>
        <dbReference type="EMBL" id="VDP30344.1"/>
    </source>
</evidence>
<reference evidence="3 4" key="1">
    <citation type="submission" date="2018-11" db="EMBL/GenBank/DDBJ databases">
        <authorList>
            <consortium name="Pathogen Informatics"/>
        </authorList>
    </citation>
    <scope>NUCLEOTIDE SEQUENCE [LARGE SCALE GENOMIC DNA]</scope>
    <source>
        <strain evidence="3 4">Zambia</strain>
    </source>
</reference>
<proteinExistence type="predicted"/>